<keyword evidence="5" id="KW-1185">Reference proteome</keyword>
<keyword evidence="1" id="KW-1015">Disulfide bond</keyword>
<gene>
    <name evidence="4" type="ORF">JD844_028981</name>
</gene>
<evidence type="ECO:0000256" key="1">
    <source>
        <dbReference type="ARBA" id="ARBA00023157"/>
    </source>
</evidence>
<proteinExistence type="predicted"/>
<dbReference type="PRINTS" id="PR00759">
    <property type="entry name" value="BASICPTASE"/>
</dbReference>
<dbReference type="Pfam" id="PF00014">
    <property type="entry name" value="Kunitz_BPTI"/>
    <property type="match status" value="1"/>
</dbReference>
<dbReference type="Proteomes" id="UP000826234">
    <property type="component" value="Unassembled WGS sequence"/>
</dbReference>
<dbReference type="PROSITE" id="PS00280">
    <property type="entry name" value="BPTI_KUNITZ_1"/>
    <property type="match status" value="1"/>
</dbReference>
<reference evidence="4 5" key="1">
    <citation type="journal article" date="2022" name="Gigascience">
        <title>A chromosome-level genome assembly and annotation of the desert horned lizard, Phrynosoma platyrhinos, provides insight into chromosomal rearrangements among reptiles.</title>
        <authorList>
            <person name="Koochekian N."/>
            <person name="Ascanio A."/>
            <person name="Farleigh K."/>
            <person name="Card D.C."/>
            <person name="Schield D.R."/>
            <person name="Castoe T.A."/>
            <person name="Jezkova T."/>
        </authorList>
    </citation>
    <scope>NUCLEOTIDE SEQUENCE [LARGE SCALE GENOMIC DNA]</scope>
    <source>
        <strain evidence="4">NK-2021</strain>
    </source>
</reference>
<accession>A0ABQ7SIM3</accession>
<evidence type="ECO:0000256" key="2">
    <source>
        <dbReference type="SAM" id="MobiDB-lite"/>
    </source>
</evidence>
<sequence>MVVSKSLASLNYLEGLCPLADPCVLPMDEGACKRYTVLWYYHREANNCRPFIFGGCGGNANQFPSKQTCERWCKRATVQSSPVPFPFIDYFFSPFSVPEDPSQDVDQIQGERDNEKKQKSAISKTVHTANGIV</sequence>
<name>A0ABQ7SIM3_PHRPL</name>
<dbReference type="CDD" id="cd22627">
    <property type="entry name" value="Kunitz_collagen_alpha1_VII"/>
    <property type="match status" value="1"/>
</dbReference>
<dbReference type="EMBL" id="JAIPUX010005290">
    <property type="protein sequence ID" value="KAH0617178.1"/>
    <property type="molecule type" value="Genomic_DNA"/>
</dbReference>
<dbReference type="InterPro" id="IPR020901">
    <property type="entry name" value="Prtase_inh_Kunz-CS"/>
</dbReference>
<evidence type="ECO:0000313" key="4">
    <source>
        <dbReference type="EMBL" id="KAH0617178.1"/>
    </source>
</evidence>
<dbReference type="PROSITE" id="PS50279">
    <property type="entry name" value="BPTI_KUNITZ_2"/>
    <property type="match status" value="1"/>
</dbReference>
<feature type="region of interest" description="Disordered" evidence="2">
    <location>
        <begin position="99"/>
        <end position="124"/>
    </location>
</feature>
<organism evidence="4 5">
    <name type="scientific">Phrynosoma platyrhinos</name>
    <name type="common">Desert horned lizard</name>
    <dbReference type="NCBI Taxonomy" id="52577"/>
    <lineage>
        <taxon>Eukaryota</taxon>
        <taxon>Metazoa</taxon>
        <taxon>Chordata</taxon>
        <taxon>Craniata</taxon>
        <taxon>Vertebrata</taxon>
        <taxon>Euteleostomi</taxon>
        <taxon>Lepidosauria</taxon>
        <taxon>Squamata</taxon>
        <taxon>Bifurcata</taxon>
        <taxon>Unidentata</taxon>
        <taxon>Episquamata</taxon>
        <taxon>Toxicofera</taxon>
        <taxon>Iguania</taxon>
        <taxon>Phrynosomatidae</taxon>
        <taxon>Phrynosomatinae</taxon>
        <taxon>Phrynosoma</taxon>
    </lineage>
</organism>
<feature type="domain" description="BPTI/Kunitz inhibitor" evidence="3">
    <location>
        <begin position="23"/>
        <end position="73"/>
    </location>
</feature>
<evidence type="ECO:0000259" key="3">
    <source>
        <dbReference type="PROSITE" id="PS50279"/>
    </source>
</evidence>
<dbReference type="InterPro" id="IPR050098">
    <property type="entry name" value="TFPI/VKTCI-like"/>
</dbReference>
<dbReference type="SUPFAM" id="SSF57362">
    <property type="entry name" value="BPTI-like"/>
    <property type="match status" value="1"/>
</dbReference>
<dbReference type="SMART" id="SM00131">
    <property type="entry name" value="KU"/>
    <property type="match status" value="1"/>
</dbReference>
<dbReference type="PANTHER" id="PTHR10083:SF375">
    <property type="entry name" value="BPTI_KUNITZ INHIBITOR DOMAIN-CONTAINING PROTEIN"/>
    <property type="match status" value="1"/>
</dbReference>
<dbReference type="Gene3D" id="4.10.410.10">
    <property type="entry name" value="Pancreatic trypsin inhibitor Kunitz domain"/>
    <property type="match status" value="1"/>
</dbReference>
<dbReference type="InterPro" id="IPR036880">
    <property type="entry name" value="Kunitz_BPTI_sf"/>
</dbReference>
<comment type="caution">
    <text evidence="4">The sequence shown here is derived from an EMBL/GenBank/DDBJ whole genome shotgun (WGS) entry which is preliminary data.</text>
</comment>
<dbReference type="PANTHER" id="PTHR10083">
    <property type="entry name" value="KUNITZ-TYPE PROTEASE INHIBITOR-RELATED"/>
    <property type="match status" value="1"/>
</dbReference>
<evidence type="ECO:0000313" key="5">
    <source>
        <dbReference type="Proteomes" id="UP000826234"/>
    </source>
</evidence>
<feature type="compositionally biased region" description="Basic and acidic residues" evidence="2">
    <location>
        <begin position="109"/>
        <end position="118"/>
    </location>
</feature>
<dbReference type="InterPro" id="IPR002223">
    <property type="entry name" value="Kunitz_BPTI"/>
</dbReference>
<protein>
    <recommendedName>
        <fullName evidence="3">BPTI/Kunitz inhibitor domain-containing protein</fullName>
    </recommendedName>
</protein>